<evidence type="ECO:0000313" key="2">
    <source>
        <dbReference type="Proteomes" id="UP000199759"/>
    </source>
</evidence>
<dbReference type="InterPro" id="IPR045389">
    <property type="entry name" value="DUF6522"/>
</dbReference>
<dbReference type="Pfam" id="PF20132">
    <property type="entry name" value="DUF6522"/>
    <property type="match status" value="1"/>
</dbReference>
<proteinExistence type="predicted"/>
<gene>
    <name evidence="1" type="ORF">SAMN04488568_11173</name>
</gene>
<protein>
    <submittedName>
        <fullName evidence="1">Uncharacterized protein</fullName>
    </submittedName>
</protein>
<dbReference type="AlphaFoldDB" id="A0A1G9T8I1"/>
<keyword evidence="2" id="KW-1185">Reference proteome</keyword>
<dbReference type="Proteomes" id="UP000199759">
    <property type="component" value="Unassembled WGS sequence"/>
</dbReference>
<evidence type="ECO:0000313" key="1">
    <source>
        <dbReference type="EMBL" id="SDM44049.1"/>
    </source>
</evidence>
<dbReference type="OrthoDB" id="8238457at2"/>
<dbReference type="STRING" id="144026.SAMN04488568_11173"/>
<dbReference type="EMBL" id="FNHG01000011">
    <property type="protein sequence ID" value="SDM44049.1"/>
    <property type="molecule type" value="Genomic_DNA"/>
</dbReference>
<accession>A0A1G9T8I1</accession>
<dbReference type="RefSeq" id="WP_091770217.1">
    <property type="nucleotide sequence ID" value="NZ_FNHG01000011.1"/>
</dbReference>
<name>A0A1G9T8I1_9PROT</name>
<organism evidence="1 2">
    <name type="scientific">Maricaulis salignorans</name>
    <dbReference type="NCBI Taxonomy" id="144026"/>
    <lineage>
        <taxon>Bacteria</taxon>
        <taxon>Pseudomonadati</taxon>
        <taxon>Pseudomonadota</taxon>
        <taxon>Alphaproteobacteria</taxon>
        <taxon>Maricaulales</taxon>
        <taxon>Maricaulaceae</taxon>
        <taxon>Maricaulis</taxon>
    </lineage>
</organism>
<reference evidence="1 2" key="1">
    <citation type="submission" date="2016-10" db="EMBL/GenBank/DDBJ databases">
        <authorList>
            <person name="de Groot N.N."/>
        </authorList>
    </citation>
    <scope>NUCLEOTIDE SEQUENCE [LARGE SCALE GENOMIC DNA]</scope>
    <source>
        <strain evidence="1 2">DSM 16077</strain>
    </source>
</reference>
<sequence length="96" mass="10238">MTQVTLKAGEFTVDADLIAAAFALDQQAVQARMRAGEITSRCATGVGEDEGRFQLSFHYQSRALRLIVDGSGRILSKAMEVTGHRRRAAAASAPSA</sequence>